<keyword evidence="1" id="KW-0472">Membrane</keyword>
<gene>
    <name evidence="2" type="primary">VMA3_1</name>
    <name evidence="2" type="ORF">G3M48_004751</name>
</gene>
<comment type="caution">
    <text evidence="2">The sequence shown here is derived from an EMBL/GenBank/DDBJ whole genome shotgun (WGS) entry which is preliminary data.</text>
</comment>
<keyword evidence="1" id="KW-1133">Transmembrane helix</keyword>
<name>A0AAW0S6Z7_9HYPO</name>
<protein>
    <submittedName>
        <fullName evidence="2">H(+)-transporting V0 sector ATPase subunit c</fullName>
    </submittedName>
</protein>
<proteinExistence type="predicted"/>
<dbReference type="Proteomes" id="UP001397290">
    <property type="component" value="Unassembled WGS sequence"/>
</dbReference>
<organism evidence="2 3">
    <name type="scientific">Beauveria asiatica</name>
    <dbReference type="NCBI Taxonomy" id="1069075"/>
    <lineage>
        <taxon>Eukaryota</taxon>
        <taxon>Fungi</taxon>
        <taxon>Dikarya</taxon>
        <taxon>Ascomycota</taxon>
        <taxon>Pezizomycotina</taxon>
        <taxon>Sordariomycetes</taxon>
        <taxon>Hypocreomycetidae</taxon>
        <taxon>Hypocreales</taxon>
        <taxon>Cordycipitaceae</taxon>
        <taxon>Beauveria</taxon>
    </lineage>
</organism>
<keyword evidence="3" id="KW-1185">Reference proteome</keyword>
<accession>A0AAW0S6Z7</accession>
<keyword evidence="1" id="KW-0812">Transmembrane</keyword>
<dbReference type="Gene3D" id="1.20.120.610">
    <property type="entry name" value="lithium bound rotor ring of v- atpase"/>
    <property type="match status" value="1"/>
</dbReference>
<dbReference type="InterPro" id="IPR035921">
    <property type="entry name" value="F/V-ATP_Csub_sf"/>
</dbReference>
<evidence type="ECO:0000313" key="3">
    <source>
        <dbReference type="Proteomes" id="UP001397290"/>
    </source>
</evidence>
<evidence type="ECO:0000256" key="1">
    <source>
        <dbReference type="SAM" id="Phobius"/>
    </source>
</evidence>
<dbReference type="EMBL" id="JAAHCF010000031">
    <property type="protein sequence ID" value="KAK8149995.1"/>
    <property type="molecule type" value="Genomic_DNA"/>
</dbReference>
<evidence type="ECO:0000313" key="2">
    <source>
        <dbReference type="EMBL" id="KAK8149995.1"/>
    </source>
</evidence>
<sequence length="62" mass="6486">MDDEIIASMDRCPSYASFFGAMGCAFAIVFATFGAAYGTAKPAAGIFSSGILRPERLVPNTC</sequence>
<dbReference type="AlphaFoldDB" id="A0AAW0S6Z7"/>
<feature type="transmembrane region" description="Helical" evidence="1">
    <location>
        <begin position="15"/>
        <end position="37"/>
    </location>
</feature>
<reference evidence="2 3" key="1">
    <citation type="submission" date="2020-02" db="EMBL/GenBank/DDBJ databases">
        <title>Comparative genomics of the hypocrealean fungal genus Beauvera.</title>
        <authorList>
            <person name="Showalter D.N."/>
            <person name="Bushley K.E."/>
            <person name="Rehner S.A."/>
        </authorList>
    </citation>
    <scope>NUCLEOTIDE SEQUENCE [LARGE SCALE GENOMIC DNA]</scope>
    <source>
        <strain evidence="2 3">ARSEF4384</strain>
    </source>
</reference>